<dbReference type="Gene3D" id="1.10.530.10">
    <property type="match status" value="1"/>
</dbReference>
<evidence type="ECO:0000256" key="2">
    <source>
        <dbReference type="SAM" id="Phobius"/>
    </source>
</evidence>
<feature type="compositionally biased region" description="Low complexity" evidence="1">
    <location>
        <begin position="268"/>
        <end position="283"/>
    </location>
</feature>
<evidence type="ECO:0000313" key="4">
    <source>
        <dbReference type="EMBL" id="OUC96857.1"/>
    </source>
</evidence>
<reference evidence="4 5" key="1">
    <citation type="submission" date="2017-05" db="EMBL/GenBank/DDBJ databases">
        <title>Biotechnological potential of actinobacteria isolated from South African environments.</title>
        <authorList>
            <person name="Le Roes-Hill M."/>
            <person name="Prins A."/>
            <person name="Durrell K.A."/>
        </authorList>
    </citation>
    <scope>NUCLEOTIDE SEQUENCE [LARGE SCALE GENOMIC DNA]</scope>
    <source>
        <strain evidence="4">M26</strain>
    </source>
</reference>
<feature type="domain" description="Transglycosylase SLT" evidence="3">
    <location>
        <begin position="344"/>
        <end position="393"/>
    </location>
</feature>
<feature type="region of interest" description="Disordered" evidence="1">
    <location>
        <begin position="56"/>
        <end position="84"/>
    </location>
</feature>
<keyword evidence="2" id="KW-0472">Membrane</keyword>
<dbReference type="Proteomes" id="UP000194761">
    <property type="component" value="Unassembled WGS sequence"/>
</dbReference>
<dbReference type="Pfam" id="PF13406">
    <property type="entry name" value="SLT_2"/>
    <property type="match status" value="1"/>
</dbReference>
<dbReference type="EMBL" id="NGFP01000049">
    <property type="protein sequence ID" value="OUC96857.1"/>
    <property type="molecule type" value="Genomic_DNA"/>
</dbReference>
<dbReference type="PANTHER" id="PTHR30163">
    <property type="entry name" value="MEMBRANE-BOUND LYTIC MUREIN TRANSGLYCOSYLASE B"/>
    <property type="match status" value="1"/>
</dbReference>
<keyword evidence="2" id="KW-1133">Transmembrane helix</keyword>
<keyword evidence="2" id="KW-0812">Transmembrane</keyword>
<dbReference type="SUPFAM" id="SSF53955">
    <property type="entry name" value="Lysozyme-like"/>
    <property type="match status" value="1"/>
</dbReference>
<comment type="caution">
    <text evidence="4">The sequence shown here is derived from an EMBL/GenBank/DDBJ whole genome shotgun (WGS) entry which is preliminary data.</text>
</comment>
<dbReference type="AlphaFoldDB" id="A0A243RPT1"/>
<accession>A0A243RPT1</accession>
<dbReference type="GO" id="GO:0008933">
    <property type="term" value="F:peptidoglycan lytic transglycosylase activity"/>
    <property type="evidence" value="ECO:0007669"/>
    <property type="project" value="TreeGrafter"/>
</dbReference>
<dbReference type="PANTHER" id="PTHR30163:SF8">
    <property type="entry name" value="LYTIC MUREIN TRANSGLYCOSYLASE"/>
    <property type="match status" value="1"/>
</dbReference>
<dbReference type="InterPro" id="IPR031304">
    <property type="entry name" value="SLT_2"/>
</dbReference>
<protein>
    <submittedName>
        <fullName evidence="4">Murein transglycosylase</fullName>
    </submittedName>
</protein>
<evidence type="ECO:0000313" key="5">
    <source>
        <dbReference type="Proteomes" id="UP000194761"/>
    </source>
</evidence>
<dbReference type="GO" id="GO:0009253">
    <property type="term" value="P:peptidoglycan catabolic process"/>
    <property type="evidence" value="ECO:0007669"/>
    <property type="project" value="TreeGrafter"/>
</dbReference>
<organism evidence="4 5">
    <name type="scientific">Streptosporangium minutum</name>
    <dbReference type="NCBI Taxonomy" id="569862"/>
    <lineage>
        <taxon>Bacteria</taxon>
        <taxon>Bacillati</taxon>
        <taxon>Actinomycetota</taxon>
        <taxon>Actinomycetes</taxon>
        <taxon>Streptosporangiales</taxon>
        <taxon>Streptosporangiaceae</taxon>
        <taxon>Streptosporangium</taxon>
    </lineage>
</organism>
<sequence length="429" mass="44113">MSAVSHLPRLWAFVTMLAIVAALAVVVGAVFLATRPAGSLTATAAESDLPDLAGLAPLAGPPTVRPTPAPSAAPVTSATGGPGITLTPPRLLVISQTGLPQQTKEDISQLKHVEKVDSFDGGAVRISGAGLNLLAVDPARFRAWAPKAVAEQPRVWSALTQGEFVADSSAVRRFGLVLGSEYQVDGGPRLRVAASASFGLPGVDGLVGMETGRRLGLLPGVALLVHGPEKAATTLNAGVRRLLGSGAQVIAVGGGRTARAAADKSAADRAATGKTKTKTTAKTTVKTKTTGKQSRAVRQVAVGRPGSYLDLYRRSAAVCPGLSWTVLAAIGQVESSHGRNNGPSSAGAQGPMQFMPATWKAYGVDGDGDGVADIWSPYDAVPSAANYLCANGAGQGGKKLEKAIWFYNHSWSYVSKVMSISQGYARAYP</sequence>
<dbReference type="CDD" id="cd13399">
    <property type="entry name" value="Slt35-like"/>
    <property type="match status" value="1"/>
</dbReference>
<proteinExistence type="predicted"/>
<gene>
    <name evidence="4" type="ORF">CA984_13290</name>
</gene>
<feature type="region of interest" description="Disordered" evidence="1">
    <location>
        <begin position="263"/>
        <end position="283"/>
    </location>
</feature>
<dbReference type="InterPro" id="IPR023346">
    <property type="entry name" value="Lysozyme-like_dom_sf"/>
</dbReference>
<dbReference type="InterPro" id="IPR043426">
    <property type="entry name" value="MltB-like"/>
</dbReference>
<feature type="compositionally biased region" description="Pro residues" evidence="1">
    <location>
        <begin position="59"/>
        <end position="71"/>
    </location>
</feature>
<keyword evidence="5" id="KW-1185">Reference proteome</keyword>
<evidence type="ECO:0000256" key="1">
    <source>
        <dbReference type="SAM" id="MobiDB-lite"/>
    </source>
</evidence>
<evidence type="ECO:0000259" key="3">
    <source>
        <dbReference type="Pfam" id="PF13406"/>
    </source>
</evidence>
<name>A0A243RPT1_9ACTN</name>
<feature type="transmembrane region" description="Helical" evidence="2">
    <location>
        <begin position="12"/>
        <end position="33"/>
    </location>
</feature>